<name>A0A8J6DVF7_GALPY</name>
<dbReference type="Proteomes" id="UP000700334">
    <property type="component" value="Unassembled WGS sequence"/>
</dbReference>
<reference evidence="1" key="1">
    <citation type="journal article" date="2021" name="Evol. Appl.">
        <title>The genome of the Pyrenean desman and the effects of bottlenecks and inbreeding on the genomic landscape of an endangered species.</title>
        <authorList>
            <person name="Escoda L."/>
            <person name="Castresana J."/>
        </authorList>
    </citation>
    <scope>NUCLEOTIDE SEQUENCE</scope>
    <source>
        <strain evidence="1">IBE-C5619</strain>
    </source>
</reference>
<gene>
    <name evidence="1" type="ORF">J0S82_000294</name>
</gene>
<accession>A0A8J6DVF7</accession>
<proteinExistence type="predicted"/>
<organism evidence="1 2">
    <name type="scientific">Galemys pyrenaicus</name>
    <name type="common">Iberian desman</name>
    <name type="synonym">Pyrenean desman</name>
    <dbReference type="NCBI Taxonomy" id="202257"/>
    <lineage>
        <taxon>Eukaryota</taxon>
        <taxon>Metazoa</taxon>
        <taxon>Chordata</taxon>
        <taxon>Craniata</taxon>
        <taxon>Vertebrata</taxon>
        <taxon>Euteleostomi</taxon>
        <taxon>Mammalia</taxon>
        <taxon>Eutheria</taxon>
        <taxon>Laurasiatheria</taxon>
        <taxon>Eulipotyphla</taxon>
        <taxon>Talpidae</taxon>
        <taxon>Galemys</taxon>
    </lineage>
</organism>
<protein>
    <submittedName>
        <fullName evidence="1">Uncharacterized protein</fullName>
    </submittedName>
</protein>
<evidence type="ECO:0000313" key="2">
    <source>
        <dbReference type="Proteomes" id="UP000700334"/>
    </source>
</evidence>
<dbReference type="EMBL" id="JAGFMF010011446">
    <property type="protein sequence ID" value="KAG8522144.1"/>
    <property type="molecule type" value="Genomic_DNA"/>
</dbReference>
<comment type="caution">
    <text evidence="1">The sequence shown here is derived from an EMBL/GenBank/DDBJ whole genome shotgun (WGS) entry which is preliminary data.</text>
</comment>
<dbReference type="AlphaFoldDB" id="A0A8J6DVF7"/>
<evidence type="ECO:0000313" key="1">
    <source>
        <dbReference type="EMBL" id="KAG8522144.1"/>
    </source>
</evidence>
<sequence>MQSYIFSLWQWQSTSTQPSVTCLYLGLVINPTGQYIWPFSCDMQIQQSTPLFMPVEQRLTIHFTKASPGMFSVRQVSSRVGMGRRAYNQLWTFQAGTNS</sequence>
<keyword evidence="2" id="KW-1185">Reference proteome</keyword>